<feature type="compositionally biased region" description="Basic and acidic residues" evidence="1">
    <location>
        <begin position="66"/>
        <end position="89"/>
    </location>
</feature>
<feature type="region of interest" description="Disordered" evidence="1">
    <location>
        <begin position="276"/>
        <end position="304"/>
    </location>
</feature>
<feature type="compositionally biased region" description="Basic and acidic residues" evidence="1">
    <location>
        <begin position="169"/>
        <end position="179"/>
    </location>
</feature>
<dbReference type="RefSeq" id="WP_023177070.1">
    <property type="nucleotide sequence ID" value="NZ_WNJQ01000010.1"/>
</dbReference>
<evidence type="ECO:0000259" key="3">
    <source>
        <dbReference type="Pfam" id="PF11181"/>
    </source>
</evidence>
<organism evidence="4 5">
    <name type="scientific">Carnobacterium inhibens</name>
    <dbReference type="NCBI Taxonomy" id="147709"/>
    <lineage>
        <taxon>Bacteria</taxon>
        <taxon>Bacillati</taxon>
        <taxon>Bacillota</taxon>
        <taxon>Bacilli</taxon>
        <taxon>Lactobacillales</taxon>
        <taxon>Carnobacteriaceae</taxon>
        <taxon>Carnobacterium</taxon>
    </lineage>
</organism>
<comment type="caution">
    <text evidence="4">The sequence shown here is derived from an EMBL/GenBank/DDBJ whole genome shotgun (WGS) entry which is preliminary data.</text>
</comment>
<gene>
    <name evidence="4" type="ORF">GLO26_09805</name>
</gene>
<protein>
    <submittedName>
        <fullName evidence="4">YsnF/AvaK domain-containing protein</fullName>
    </submittedName>
</protein>
<dbReference type="EMBL" id="WNJQ01000010">
    <property type="protein sequence ID" value="MBC9826100.1"/>
    <property type="molecule type" value="Genomic_DNA"/>
</dbReference>
<dbReference type="NCBIfam" id="TIGR02271">
    <property type="entry name" value="YsnF/AvaK domain"/>
    <property type="match status" value="1"/>
</dbReference>
<feature type="compositionally biased region" description="Basic and acidic residues" evidence="1">
    <location>
        <begin position="116"/>
        <end position="132"/>
    </location>
</feature>
<feature type="compositionally biased region" description="Basic and acidic residues" evidence="1">
    <location>
        <begin position="276"/>
        <end position="298"/>
    </location>
</feature>
<dbReference type="PANTHER" id="PTHR38463:SF1">
    <property type="entry name" value="STRESS RESPONSE PROTEIN YSNF"/>
    <property type="match status" value="1"/>
</dbReference>
<feature type="region of interest" description="Disordered" evidence="1">
    <location>
        <begin position="37"/>
        <end position="179"/>
    </location>
</feature>
<dbReference type="InterPro" id="IPR025889">
    <property type="entry name" value="GSP17M-like_dom"/>
</dbReference>
<dbReference type="InterPro" id="IPR052967">
    <property type="entry name" value="Stress_Response_Assoc"/>
</dbReference>
<proteinExistence type="predicted"/>
<dbReference type="Proteomes" id="UP000638836">
    <property type="component" value="Unassembled WGS sequence"/>
</dbReference>
<dbReference type="Pfam" id="PF11181">
    <property type="entry name" value="YflT"/>
    <property type="match status" value="1"/>
</dbReference>
<evidence type="ECO:0000313" key="4">
    <source>
        <dbReference type="EMBL" id="MBC9826100.1"/>
    </source>
</evidence>
<dbReference type="Pfam" id="PF09557">
    <property type="entry name" value="DUF2382"/>
    <property type="match status" value="1"/>
</dbReference>
<feature type="domain" description="DUF2382" evidence="2">
    <location>
        <begin position="180"/>
        <end position="288"/>
    </location>
</feature>
<evidence type="ECO:0000313" key="5">
    <source>
        <dbReference type="Proteomes" id="UP000638836"/>
    </source>
</evidence>
<evidence type="ECO:0000256" key="1">
    <source>
        <dbReference type="SAM" id="MobiDB-lite"/>
    </source>
</evidence>
<dbReference type="InterPro" id="IPR019060">
    <property type="entry name" value="DUF2382"/>
</dbReference>
<keyword evidence="5" id="KW-1185">Reference proteome</keyword>
<accession>A0ABR7TDN0</accession>
<feature type="domain" description="General stress protein 17M-like" evidence="3">
    <location>
        <begin position="5"/>
        <end position="108"/>
    </location>
</feature>
<dbReference type="PANTHER" id="PTHR38463">
    <property type="entry name" value="STRESS RESPONSE PROTEIN YSNF"/>
    <property type="match status" value="1"/>
</dbReference>
<sequence length="304" mass="34106">MNRYVVGSYTSPQEAIEAVRKLQEEGYRKEAITLVSSTESKNSISTTTDVEVSTDEAVTNQKTNAKRSDDRSAWEKIKGIFSTEDHDGKVSTSSDDDPLYSYQKDLANGNIIVMINEEKKDRNENESHEKGKTTTPLDPDPMFGADPGITVESSSNPDEPTNTSNLESLDQKQRATDETIQLKEEQLDVTKQEVQTGEVQAKKRVVEETKTIEVPVRHEEIVIEQHNLDGTNDSNGIEKEKEIVIPISEEQIEVTKRPTVKEEVSIHKQSVEDTKQVKGTVKKEKLNVETEGHAHINEINDSNQ</sequence>
<feature type="compositionally biased region" description="Polar residues" evidence="1">
    <location>
        <begin position="37"/>
        <end position="63"/>
    </location>
</feature>
<evidence type="ECO:0000259" key="2">
    <source>
        <dbReference type="Pfam" id="PF09557"/>
    </source>
</evidence>
<reference evidence="4 5" key="1">
    <citation type="journal article" date="2020" name="Microorganisms">
        <title>New Insight into Antimicrobial Compounds from Food and Marine-Sourced Carnobacterium Species through Phenotype and Genome Analyses.</title>
        <authorList>
            <person name="Begrem S."/>
            <person name="Ivaniuk F."/>
            <person name="Gigout-Chevalier F."/>
            <person name="Kolypczuk L."/>
            <person name="Bonnetot S."/>
            <person name="Leroi F."/>
            <person name="Grovel O."/>
            <person name="Delbarre-Ladrat C."/>
            <person name="Passerini D."/>
        </authorList>
    </citation>
    <scope>NUCLEOTIDE SEQUENCE [LARGE SCALE GENOMIC DNA]</scope>
    <source>
        <strain evidence="4 5">MIP2551</strain>
    </source>
</reference>
<feature type="compositionally biased region" description="Polar residues" evidence="1">
    <location>
        <begin position="151"/>
        <end position="168"/>
    </location>
</feature>
<name>A0ABR7TDN0_9LACT</name>